<accession>A0A9P4QPU4</accession>
<reference evidence="1" key="1">
    <citation type="journal article" date="2020" name="Stud. Mycol.">
        <title>101 Dothideomycetes genomes: a test case for predicting lifestyles and emergence of pathogens.</title>
        <authorList>
            <person name="Haridas S."/>
            <person name="Albert R."/>
            <person name="Binder M."/>
            <person name="Bloem J."/>
            <person name="Labutti K."/>
            <person name="Salamov A."/>
            <person name="Andreopoulos B."/>
            <person name="Baker S."/>
            <person name="Barry K."/>
            <person name="Bills G."/>
            <person name="Bluhm B."/>
            <person name="Cannon C."/>
            <person name="Castanera R."/>
            <person name="Culley D."/>
            <person name="Daum C."/>
            <person name="Ezra D."/>
            <person name="Gonzalez J."/>
            <person name="Henrissat B."/>
            <person name="Kuo A."/>
            <person name="Liang C."/>
            <person name="Lipzen A."/>
            <person name="Lutzoni F."/>
            <person name="Magnuson J."/>
            <person name="Mondo S."/>
            <person name="Nolan M."/>
            <person name="Ohm R."/>
            <person name="Pangilinan J."/>
            <person name="Park H.-J."/>
            <person name="Ramirez L."/>
            <person name="Alfaro M."/>
            <person name="Sun H."/>
            <person name="Tritt A."/>
            <person name="Yoshinaga Y."/>
            <person name="Zwiers L.-H."/>
            <person name="Turgeon B."/>
            <person name="Goodwin S."/>
            <person name="Spatafora J."/>
            <person name="Crous P."/>
            <person name="Grigoriev I."/>
        </authorList>
    </citation>
    <scope>NUCLEOTIDE SEQUENCE</scope>
    <source>
        <strain evidence="1">CBS 125425</strain>
    </source>
</reference>
<proteinExistence type="predicted"/>
<name>A0A9P4QPU4_9PLEO</name>
<protein>
    <submittedName>
        <fullName evidence="1">Uncharacterized protein</fullName>
    </submittedName>
</protein>
<dbReference type="Proteomes" id="UP000799444">
    <property type="component" value="Unassembled WGS sequence"/>
</dbReference>
<dbReference type="AlphaFoldDB" id="A0A9P4QPU4"/>
<evidence type="ECO:0000313" key="1">
    <source>
        <dbReference type="EMBL" id="KAF2731463.1"/>
    </source>
</evidence>
<organism evidence="1 2">
    <name type="scientific">Polyplosphaeria fusca</name>
    <dbReference type="NCBI Taxonomy" id="682080"/>
    <lineage>
        <taxon>Eukaryota</taxon>
        <taxon>Fungi</taxon>
        <taxon>Dikarya</taxon>
        <taxon>Ascomycota</taxon>
        <taxon>Pezizomycotina</taxon>
        <taxon>Dothideomycetes</taxon>
        <taxon>Pleosporomycetidae</taxon>
        <taxon>Pleosporales</taxon>
        <taxon>Tetraplosphaeriaceae</taxon>
        <taxon>Polyplosphaeria</taxon>
    </lineage>
</organism>
<evidence type="ECO:0000313" key="2">
    <source>
        <dbReference type="Proteomes" id="UP000799444"/>
    </source>
</evidence>
<keyword evidence="2" id="KW-1185">Reference proteome</keyword>
<sequence length="122" mass="13500">MARLSTSASMQHQGSDRECAASRLPAETSIRAAFHHNAFASYPHARHDIRASHASVAVTSGYTAVRCPDGVKRHCVDGHFQHHAFPIRSRLETPCRWSGIASGLVYTTPVYKVLLSACEHWF</sequence>
<gene>
    <name evidence="1" type="ORF">EJ04DRAFT_368049</name>
</gene>
<comment type="caution">
    <text evidence="1">The sequence shown here is derived from an EMBL/GenBank/DDBJ whole genome shotgun (WGS) entry which is preliminary data.</text>
</comment>
<dbReference type="EMBL" id="ML996195">
    <property type="protein sequence ID" value="KAF2731463.1"/>
    <property type="molecule type" value="Genomic_DNA"/>
</dbReference>